<name>A0A392RBV4_9FABA</name>
<reference evidence="1 2" key="1">
    <citation type="journal article" date="2018" name="Front. Plant Sci.">
        <title>Red Clover (Trifolium pratense) and Zigzag Clover (T. medium) - A Picture of Genomic Similarities and Differences.</title>
        <authorList>
            <person name="Dluhosova J."/>
            <person name="Istvanek J."/>
            <person name="Nedelnik J."/>
            <person name="Repkova J."/>
        </authorList>
    </citation>
    <scope>NUCLEOTIDE SEQUENCE [LARGE SCALE GENOMIC DNA]</scope>
    <source>
        <strain evidence="2">cv. 10/8</strain>
        <tissue evidence="1">Leaf</tissue>
    </source>
</reference>
<dbReference type="EMBL" id="LXQA010201162">
    <property type="protein sequence ID" value="MCI33055.1"/>
    <property type="molecule type" value="Genomic_DNA"/>
</dbReference>
<evidence type="ECO:0000313" key="1">
    <source>
        <dbReference type="EMBL" id="MCI33055.1"/>
    </source>
</evidence>
<evidence type="ECO:0000313" key="2">
    <source>
        <dbReference type="Proteomes" id="UP000265520"/>
    </source>
</evidence>
<sequence length="118" mass="13474">HNALKLSLKSQQQQTIKQGGANVIDTANMDPREEFQDRRVSPIEELEQVQIGEEPHQKINLGMVLLPTEKARIMKILKENVDLFTWKPSDMPGINENVITHKLSISPDIKPIAQKKRK</sequence>
<dbReference type="AlphaFoldDB" id="A0A392RBV4"/>
<evidence type="ECO:0008006" key="3">
    <source>
        <dbReference type="Google" id="ProtNLM"/>
    </source>
</evidence>
<feature type="non-terminal residue" evidence="1">
    <location>
        <position position="118"/>
    </location>
</feature>
<comment type="caution">
    <text evidence="1">The sequence shown here is derived from an EMBL/GenBank/DDBJ whole genome shotgun (WGS) entry which is preliminary data.</text>
</comment>
<accession>A0A392RBV4</accession>
<keyword evidence="2" id="KW-1185">Reference proteome</keyword>
<protein>
    <recommendedName>
        <fullName evidence="3">Gag-pol polyprotein</fullName>
    </recommendedName>
</protein>
<feature type="non-terminal residue" evidence="1">
    <location>
        <position position="1"/>
    </location>
</feature>
<dbReference type="Proteomes" id="UP000265520">
    <property type="component" value="Unassembled WGS sequence"/>
</dbReference>
<organism evidence="1 2">
    <name type="scientific">Trifolium medium</name>
    <dbReference type="NCBI Taxonomy" id="97028"/>
    <lineage>
        <taxon>Eukaryota</taxon>
        <taxon>Viridiplantae</taxon>
        <taxon>Streptophyta</taxon>
        <taxon>Embryophyta</taxon>
        <taxon>Tracheophyta</taxon>
        <taxon>Spermatophyta</taxon>
        <taxon>Magnoliopsida</taxon>
        <taxon>eudicotyledons</taxon>
        <taxon>Gunneridae</taxon>
        <taxon>Pentapetalae</taxon>
        <taxon>rosids</taxon>
        <taxon>fabids</taxon>
        <taxon>Fabales</taxon>
        <taxon>Fabaceae</taxon>
        <taxon>Papilionoideae</taxon>
        <taxon>50 kb inversion clade</taxon>
        <taxon>NPAAA clade</taxon>
        <taxon>Hologalegina</taxon>
        <taxon>IRL clade</taxon>
        <taxon>Trifolieae</taxon>
        <taxon>Trifolium</taxon>
    </lineage>
</organism>
<proteinExistence type="predicted"/>